<keyword evidence="1" id="KW-0472">Membrane</keyword>
<feature type="transmembrane region" description="Helical" evidence="1">
    <location>
        <begin position="46"/>
        <end position="68"/>
    </location>
</feature>
<proteinExistence type="predicted"/>
<keyword evidence="3" id="KW-1185">Reference proteome</keyword>
<feature type="transmembrane region" description="Helical" evidence="1">
    <location>
        <begin position="88"/>
        <end position="105"/>
    </location>
</feature>
<dbReference type="Proteomes" id="UP001602245">
    <property type="component" value="Unassembled WGS sequence"/>
</dbReference>
<accession>A0ABW6WPQ6</accession>
<dbReference type="InterPro" id="IPR021215">
    <property type="entry name" value="DUF2752"/>
</dbReference>
<feature type="transmembrane region" description="Helical" evidence="1">
    <location>
        <begin position="20"/>
        <end position="39"/>
    </location>
</feature>
<name>A0ABW6WPQ6_9ACTN</name>
<evidence type="ECO:0000313" key="2">
    <source>
        <dbReference type="EMBL" id="MFF5295286.1"/>
    </source>
</evidence>
<evidence type="ECO:0000256" key="1">
    <source>
        <dbReference type="SAM" id="Phobius"/>
    </source>
</evidence>
<reference evidence="2 3" key="1">
    <citation type="submission" date="2024-10" db="EMBL/GenBank/DDBJ databases">
        <title>The Natural Products Discovery Center: Release of the First 8490 Sequenced Strains for Exploring Actinobacteria Biosynthetic Diversity.</title>
        <authorList>
            <person name="Kalkreuter E."/>
            <person name="Kautsar S.A."/>
            <person name="Yang D."/>
            <person name="Bader C.D."/>
            <person name="Teijaro C.N."/>
            <person name="Fluegel L."/>
            <person name="Davis C.M."/>
            <person name="Simpson J.R."/>
            <person name="Lauterbach L."/>
            <person name="Steele A.D."/>
            <person name="Gui C."/>
            <person name="Meng S."/>
            <person name="Li G."/>
            <person name="Viehrig K."/>
            <person name="Ye F."/>
            <person name="Su P."/>
            <person name="Kiefer A.F."/>
            <person name="Nichols A."/>
            <person name="Cepeda A.J."/>
            <person name="Yan W."/>
            <person name="Fan B."/>
            <person name="Jiang Y."/>
            <person name="Adhikari A."/>
            <person name="Zheng C.-J."/>
            <person name="Schuster L."/>
            <person name="Cowan T.M."/>
            <person name="Smanski M.J."/>
            <person name="Chevrette M.G."/>
            <person name="De Carvalho L.P.S."/>
            <person name="Shen B."/>
        </authorList>
    </citation>
    <scope>NUCLEOTIDE SEQUENCE [LARGE SCALE GENOMIC DNA]</scope>
    <source>
        <strain evidence="2 3">NPDC000087</strain>
    </source>
</reference>
<gene>
    <name evidence="2" type="ORF">ACFY35_38120</name>
</gene>
<protein>
    <submittedName>
        <fullName evidence="2">DUF2752 domain-containing protein</fullName>
    </submittedName>
</protein>
<dbReference type="Pfam" id="PF10825">
    <property type="entry name" value="DUF2752"/>
    <property type="match status" value="1"/>
</dbReference>
<keyword evidence="1" id="KW-1133">Transmembrane helix</keyword>
<keyword evidence="1" id="KW-0812">Transmembrane</keyword>
<sequence length="114" mass="11944">MVWPAFTGHTGASLPCLLRTLTGVPCPVCGMTTAAVALVRGEAGTAFAANPLIFGLAALALAAVPLVVLRATGVLKPPEPWSPSRRRWAGWLFGLLALASWLFQLHRLGVGWAS</sequence>
<organism evidence="2 3">
    <name type="scientific">Paractinoplanes globisporus</name>
    <dbReference type="NCBI Taxonomy" id="113565"/>
    <lineage>
        <taxon>Bacteria</taxon>
        <taxon>Bacillati</taxon>
        <taxon>Actinomycetota</taxon>
        <taxon>Actinomycetes</taxon>
        <taxon>Micromonosporales</taxon>
        <taxon>Micromonosporaceae</taxon>
        <taxon>Paractinoplanes</taxon>
    </lineage>
</organism>
<evidence type="ECO:0000313" key="3">
    <source>
        <dbReference type="Proteomes" id="UP001602245"/>
    </source>
</evidence>
<dbReference type="RefSeq" id="WP_020510995.1">
    <property type="nucleotide sequence ID" value="NZ_JBIAZU010000007.1"/>
</dbReference>
<comment type="caution">
    <text evidence="2">The sequence shown here is derived from an EMBL/GenBank/DDBJ whole genome shotgun (WGS) entry which is preliminary data.</text>
</comment>
<dbReference type="EMBL" id="JBIAZU010000007">
    <property type="protein sequence ID" value="MFF5295286.1"/>
    <property type="molecule type" value="Genomic_DNA"/>
</dbReference>